<dbReference type="GO" id="GO:0008270">
    <property type="term" value="F:zinc ion binding"/>
    <property type="evidence" value="ECO:0007669"/>
    <property type="project" value="UniProtKB-KW"/>
</dbReference>
<sequence length="356" mass="39037">MRVRIRGPSGKSSTVSLNDSATVETLRTTIQIETSLSSFEVKYGYPPKTLPLDQLASTTLLSELDIKLNGEQLIVNEIKPLSQKGETHPPASDPPKGASSVTDSSRHPGFASKAFPSTSNPTPKSQEASVTPLSLSRKQNPEMADPPEIWCPDLQGTLVLRIMPDDNSCLFRAVASAVLSDMDAVTELRSIIAQNIQANPDKYTKAILDNKEPDAYCRWIQTEDAWGGQIELDILSRQFDIEICSIDVQSLRVDRYNEDAPNRCFIVYSGIHYDTIALSVHGEPPEADVKQFVQPLSDEVLPHAIALCQKLQAKHYYTDTAGFQLRCNDCGVTCTGEAGAMKHAEQTGHMNFGEAS</sequence>
<dbReference type="OrthoDB" id="65596at2759"/>
<dbReference type="STRING" id="1442368.A0A0D2G931"/>
<dbReference type="HOGENOM" id="CLU_049327_0_0_1"/>
<evidence type="ECO:0000256" key="8">
    <source>
        <dbReference type="ARBA" id="ARBA00022801"/>
    </source>
</evidence>
<proteinExistence type="predicted"/>
<evidence type="ECO:0000256" key="6">
    <source>
        <dbReference type="ARBA" id="ARBA00022771"/>
    </source>
</evidence>
<keyword evidence="10" id="KW-0862">Zinc</keyword>
<dbReference type="GeneID" id="25311584"/>
<evidence type="ECO:0000256" key="11">
    <source>
        <dbReference type="RuleBase" id="RU367104"/>
    </source>
</evidence>
<dbReference type="EMBL" id="KN846976">
    <property type="protein sequence ID" value="KIW75320.1"/>
    <property type="molecule type" value="Genomic_DNA"/>
</dbReference>
<dbReference type="InterPro" id="IPR038765">
    <property type="entry name" value="Papain-like_cys_pep_sf"/>
</dbReference>
<evidence type="ECO:0000256" key="2">
    <source>
        <dbReference type="ARBA" id="ARBA00004496"/>
    </source>
</evidence>
<organism evidence="14 15">
    <name type="scientific">Fonsecaea pedrosoi CBS 271.37</name>
    <dbReference type="NCBI Taxonomy" id="1442368"/>
    <lineage>
        <taxon>Eukaryota</taxon>
        <taxon>Fungi</taxon>
        <taxon>Dikarya</taxon>
        <taxon>Ascomycota</taxon>
        <taxon>Pezizomycotina</taxon>
        <taxon>Eurotiomycetes</taxon>
        <taxon>Chaetothyriomycetidae</taxon>
        <taxon>Chaetothyriales</taxon>
        <taxon>Herpotrichiellaceae</taxon>
        <taxon>Fonsecaea</taxon>
    </lineage>
</organism>
<dbReference type="PANTHER" id="PTHR13312">
    <property type="entry name" value="HIV-INDUCED PROTEIN-7-LIKE PROTEASE"/>
    <property type="match status" value="1"/>
</dbReference>
<feature type="domain" description="OTU" evidence="13">
    <location>
        <begin position="158"/>
        <end position="279"/>
    </location>
</feature>
<dbReference type="SUPFAM" id="SSF54001">
    <property type="entry name" value="Cysteine proteinases"/>
    <property type="match status" value="1"/>
</dbReference>
<evidence type="ECO:0000259" key="13">
    <source>
        <dbReference type="PROSITE" id="PS50802"/>
    </source>
</evidence>
<dbReference type="FunFam" id="3.90.70.80:FF:000016">
    <property type="entry name" value="Putative ubiquitin thioesterase otu1"/>
    <property type="match status" value="1"/>
</dbReference>
<comment type="function">
    <text evidence="11">Hydrolase that can remove conjugated ubiquitin from proteins and may therefore play an important regulatory role at the level of protein turnover by preventing degradation.</text>
</comment>
<evidence type="ECO:0000256" key="3">
    <source>
        <dbReference type="ARBA" id="ARBA00022490"/>
    </source>
</evidence>
<keyword evidence="4" id="KW-0645">Protease</keyword>
<evidence type="ECO:0000256" key="1">
    <source>
        <dbReference type="ARBA" id="ARBA00000707"/>
    </source>
</evidence>
<keyword evidence="3 11" id="KW-0963">Cytoplasm</keyword>
<name>A0A0D2G931_9EURO</name>
<evidence type="ECO:0000256" key="5">
    <source>
        <dbReference type="ARBA" id="ARBA00022723"/>
    </source>
</evidence>
<dbReference type="Pfam" id="PF02338">
    <property type="entry name" value="OTU"/>
    <property type="match status" value="1"/>
</dbReference>
<evidence type="ECO:0000256" key="7">
    <source>
        <dbReference type="ARBA" id="ARBA00022786"/>
    </source>
</evidence>
<dbReference type="AlphaFoldDB" id="A0A0D2G931"/>
<dbReference type="GO" id="GO:0016579">
    <property type="term" value="P:protein deubiquitination"/>
    <property type="evidence" value="ECO:0007669"/>
    <property type="project" value="TreeGrafter"/>
</dbReference>
<gene>
    <name evidence="14" type="ORF">Z517_12094</name>
</gene>
<evidence type="ECO:0000256" key="4">
    <source>
        <dbReference type="ARBA" id="ARBA00022670"/>
    </source>
</evidence>
<keyword evidence="15" id="KW-1185">Reference proteome</keyword>
<dbReference type="InterPro" id="IPR048857">
    <property type="entry name" value="OTU1_Ubl"/>
</dbReference>
<dbReference type="VEuPathDB" id="FungiDB:Z517_12094"/>
<evidence type="ECO:0000256" key="9">
    <source>
        <dbReference type="ARBA" id="ARBA00022807"/>
    </source>
</evidence>
<keyword evidence="8 11" id="KW-0378">Hydrolase</keyword>
<dbReference type="InterPro" id="IPR057766">
    <property type="entry name" value="Znf-C2H2_OTU1-like_C"/>
</dbReference>
<dbReference type="GO" id="GO:0036503">
    <property type="term" value="P:ERAD pathway"/>
    <property type="evidence" value="ECO:0007669"/>
    <property type="project" value="TreeGrafter"/>
</dbReference>
<keyword evidence="6" id="KW-0863">Zinc-finger</keyword>
<feature type="region of interest" description="Disordered" evidence="12">
    <location>
        <begin position="81"/>
        <end position="148"/>
    </location>
</feature>
<evidence type="ECO:0000256" key="10">
    <source>
        <dbReference type="ARBA" id="ARBA00022833"/>
    </source>
</evidence>
<keyword evidence="9 11" id="KW-0788">Thiol protease</keyword>
<reference evidence="14 15" key="1">
    <citation type="submission" date="2015-01" db="EMBL/GenBank/DDBJ databases">
        <title>The Genome Sequence of Fonsecaea pedrosoi CBS 271.37.</title>
        <authorList>
            <consortium name="The Broad Institute Genomics Platform"/>
            <person name="Cuomo C."/>
            <person name="de Hoog S."/>
            <person name="Gorbushina A."/>
            <person name="Stielow B."/>
            <person name="Teixiera M."/>
            <person name="Abouelleil A."/>
            <person name="Chapman S.B."/>
            <person name="Priest M."/>
            <person name="Young S.K."/>
            <person name="Wortman J."/>
            <person name="Nusbaum C."/>
            <person name="Birren B."/>
        </authorList>
    </citation>
    <scope>NUCLEOTIDE SEQUENCE [LARGE SCALE GENOMIC DNA]</scope>
    <source>
        <strain evidence="14 15">CBS 271.37</strain>
    </source>
</reference>
<dbReference type="GO" id="GO:0004843">
    <property type="term" value="F:cysteine-type deubiquitinase activity"/>
    <property type="evidence" value="ECO:0007669"/>
    <property type="project" value="UniProtKB-UniRule"/>
</dbReference>
<comment type="subcellular location">
    <subcellularLocation>
        <location evidence="2 11">Cytoplasm</location>
    </subcellularLocation>
</comment>
<dbReference type="Pfam" id="PF24560">
    <property type="entry name" value="zf-C2H2_OTU1_C"/>
    <property type="match status" value="1"/>
</dbReference>
<accession>A0A0D2G931</accession>
<dbReference type="GO" id="GO:0005634">
    <property type="term" value="C:nucleus"/>
    <property type="evidence" value="ECO:0007669"/>
    <property type="project" value="TreeGrafter"/>
</dbReference>
<evidence type="ECO:0000313" key="15">
    <source>
        <dbReference type="Proteomes" id="UP000053029"/>
    </source>
</evidence>
<evidence type="ECO:0000256" key="12">
    <source>
        <dbReference type="SAM" id="MobiDB-lite"/>
    </source>
</evidence>
<dbReference type="InterPro" id="IPR003323">
    <property type="entry name" value="OTU_dom"/>
</dbReference>
<dbReference type="GO" id="GO:0030968">
    <property type="term" value="P:endoplasmic reticulum unfolded protein response"/>
    <property type="evidence" value="ECO:0007669"/>
    <property type="project" value="TreeGrafter"/>
</dbReference>
<comment type="catalytic activity">
    <reaction evidence="1 11">
        <text>Thiol-dependent hydrolysis of ester, thioester, amide, peptide and isopeptide bonds formed by the C-terminal Gly of ubiquitin (a 76-residue protein attached to proteins as an intracellular targeting signal).</text>
        <dbReference type="EC" id="3.4.19.12"/>
    </reaction>
</comment>
<dbReference type="PROSITE" id="PS50802">
    <property type="entry name" value="OTU"/>
    <property type="match status" value="1"/>
</dbReference>
<protein>
    <recommendedName>
        <fullName evidence="11">Ubiquitin thioesterase OTU</fullName>
        <ecNumber evidence="11">3.4.19.12</ecNumber>
    </recommendedName>
</protein>
<dbReference type="Gene3D" id="3.10.20.90">
    <property type="entry name" value="Phosphatidylinositol 3-kinase Catalytic Subunit, Chain A, domain 1"/>
    <property type="match status" value="1"/>
</dbReference>
<dbReference type="EC" id="3.4.19.12" evidence="11"/>
<dbReference type="Gene3D" id="3.90.70.80">
    <property type="match status" value="1"/>
</dbReference>
<keyword evidence="5" id="KW-0479">Metal-binding</keyword>
<dbReference type="GO" id="GO:0005829">
    <property type="term" value="C:cytosol"/>
    <property type="evidence" value="ECO:0007669"/>
    <property type="project" value="TreeGrafter"/>
</dbReference>
<dbReference type="Pfam" id="PF21403">
    <property type="entry name" value="OTU1_UBXL"/>
    <property type="match status" value="1"/>
</dbReference>
<dbReference type="RefSeq" id="XP_013279128.1">
    <property type="nucleotide sequence ID" value="XM_013423674.1"/>
</dbReference>
<evidence type="ECO:0000313" key="14">
    <source>
        <dbReference type="EMBL" id="KIW75320.1"/>
    </source>
</evidence>
<dbReference type="Proteomes" id="UP000053029">
    <property type="component" value="Unassembled WGS sequence"/>
</dbReference>
<dbReference type="PANTHER" id="PTHR13312:SF0">
    <property type="entry name" value="UBIQUITIN THIOESTERASE OTU1"/>
    <property type="match status" value="1"/>
</dbReference>
<feature type="compositionally biased region" description="Polar residues" evidence="12">
    <location>
        <begin position="115"/>
        <end position="138"/>
    </location>
</feature>
<dbReference type="CDD" id="cd22745">
    <property type="entry name" value="OTU_OTU1"/>
    <property type="match status" value="1"/>
</dbReference>
<keyword evidence="7 11" id="KW-0833">Ubl conjugation pathway</keyword>